<dbReference type="RefSeq" id="WP_406778321.1">
    <property type="nucleotide sequence ID" value="NZ_JBEWZG010000003.1"/>
</dbReference>
<dbReference type="GO" id="GO:0005524">
    <property type="term" value="F:ATP binding"/>
    <property type="evidence" value="ECO:0007669"/>
    <property type="project" value="UniProtKB-KW"/>
</dbReference>
<evidence type="ECO:0000259" key="5">
    <source>
        <dbReference type="PROSITE" id="PS50893"/>
    </source>
</evidence>
<proteinExistence type="inferred from homology"/>
<dbReference type="SUPFAM" id="SSF52540">
    <property type="entry name" value="P-loop containing nucleoside triphosphate hydrolases"/>
    <property type="match status" value="1"/>
</dbReference>
<dbReference type="Pfam" id="PF00005">
    <property type="entry name" value="ABC_tran"/>
    <property type="match status" value="1"/>
</dbReference>
<dbReference type="InterPro" id="IPR003439">
    <property type="entry name" value="ABC_transporter-like_ATP-bd"/>
</dbReference>
<dbReference type="Gene3D" id="3.40.50.300">
    <property type="entry name" value="P-loop containing nucleotide triphosphate hydrolases"/>
    <property type="match status" value="1"/>
</dbReference>
<comment type="similarity">
    <text evidence="1">Belongs to the ABC transporter superfamily.</text>
</comment>
<evidence type="ECO:0000256" key="2">
    <source>
        <dbReference type="ARBA" id="ARBA00022448"/>
    </source>
</evidence>
<dbReference type="PROSITE" id="PS50893">
    <property type="entry name" value="ABC_TRANSPORTER_2"/>
    <property type="match status" value="1"/>
</dbReference>
<dbReference type="CDD" id="cd03230">
    <property type="entry name" value="ABC_DR_subfamily_A"/>
    <property type="match status" value="1"/>
</dbReference>
<dbReference type="SMART" id="SM00382">
    <property type="entry name" value="AAA"/>
    <property type="match status" value="1"/>
</dbReference>
<keyword evidence="4 6" id="KW-0067">ATP-binding</keyword>
<keyword evidence="2" id="KW-0813">Transport</keyword>
<reference evidence="6 7" key="1">
    <citation type="submission" date="2024-07" db="EMBL/GenBank/DDBJ databases">
        <authorList>
            <person name="Pitt A."/>
            <person name="Hahn M.W."/>
        </authorList>
    </citation>
    <scope>NUCLEOTIDE SEQUENCE [LARGE SCALE GENOMIC DNA]</scope>
    <source>
        <strain evidence="6 7">2-AUSEE-184A6</strain>
    </source>
</reference>
<protein>
    <submittedName>
        <fullName evidence="6">ATP-binding cassette domain-containing protein</fullName>
    </submittedName>
</protein>
<dbReference type="InterPro" id="IPR003593">
    <property type="entry name" value="AAA+_ATPase"/>
</dbReference>
<accession>A0ABW8SX93</accession>
<comment type="caution">
    <text evidence="6">The sequence shown here is derived from an EMBL/GenBank/DDBJ whole genome shotgun (WGS) entry which is preliminary data.</text>
</comment>
<sequence length="235" mass="26539">MTTFVNMFIEVKNLSKNYGNQSAVVDVSFRLEPGEIVGFLGPNGAGKSTTLKMLLGLIQPSSGSVLIDHKDPQAHSIELKKQIGYLAENNPLYAEMYVREFLAFIGKIHQIPQLEARVQEVIEWVGLQKEAHKKIQELSKGYQQRVGIALAIIHNPRILILDEPTSGLDPNQRDEIRDLIKSLQKDRIILFSSHILSEVEAICDRVLLIHQGKLVSDSPMKEIIDLEKFFKEKTN</sequence>
<evidence type="ECO:0000256" key="1">
    <source>
        <dbReference type="ARBA" id="ARBA00005417"/>
    </source>
</evidence>
<dbReference type="PANTHER" id="PTHR43335:SF4">
    <property type="entry name" value="ABC TRANSPORTER, ATP-BINDING PROTEIN"/>
    <property type="match status" value="1"/>
</dbReference>
<keyword evidence="3" id="KW-0547">Nucleotide-binding</keyword>
<evidence type="ECO:0000256" key="4">
    <source>
        <dbReference type="ARBA" id="ARBA00022840"/>
    </source>
</evidence>
<dbReference type="InterPro" id="IPR027417">
    <property type="entry name" value="P-loop_NTPase"/>
</dbReference>
<name>A0ABW8SX93_9BACT</name>
<evidence type="ECO:0000313" key="6">
    <source>
        <dbReference type="EMBL" id="MFL0206771.1"/>
    </source>
</evidence>
<dbReference type="EMBL" id="JBEWZG010000003">
    <property type="protein sequence ID" value="MFL0206771.1"/>
    <property type="molecule type" value="Genomic_DNA"/>
</dbReference>
<gene>
    <name evidence="6" type="ORF">V7S74_08455</name>
</gene>
<dbReference type="Proteomes" id="UP001623559">
    <property type="component" value="Unassembled WGS sequence"/>
</dbReference>
<evidence type="ECO:0000313" key="7">
    <source>
        <dbReference type="Proteomes" id="UP001623559"/>
    </source>
</evidence>
<dbReference type="PANTHER" id="PTHR43335">
    <property type="entry name" value="ABC TRANSPORTER, ATP-BINDING PROTEIN"/>
    <property type="match status" value="1"/>
</dbReference>
<organism evidence="6 7">
    <name type="scientific">Aquirufa novilacunae</name>
    <dbReference type="NCBI Taxonomy" id="3139305"/>
    <lineage>
        <taxon>Bacteria</taxon>
        <taxon>Pseudomonadati</taxon>
        <taxon>Bacteroidota</taxon>
        <taxon>Cytophagia</taxon>
        <taxon>Cytophagales</taxon>
        <taxon>Flectobacillaceae</taxon>
        <taxon>Aquirufa</taxon>
    </lineage>
</organism>
<feature type="domain" description="ABC transporter" evidence="5">
    <location>
        <begin position="9"/>
        <end position="234"/>
    </location>
</feature>
<evidence type="ECO:0000256" key="3">
    <source>
        <dbReference type="ARBA" id="ARBA00022741"/>
    </source>
</evidence>